<dbReference type="PROSITE" id="PS51184">
    <property type="entry name" value="JMJC"/>
    <property type="match status" value="1"/>
</dbReference>
<evidence type="ECO:0000313" key="6">
    <source>
        <dbReference type="Proteomes" id="UP000286681"/>
    </source>
</evidence>
<dbReference type="Pfam" id="PF08007">
    <property type="entry name" value="JmjC_2"/>
    <property type="match status" value="1"/>
</dbReference>
<feature type="domain" description="JmjC" evidence="4">
    <location>
        <begin position="117"/>
        <end position="263"/>
    </location>
</feature>
<evidence type="ECO:0000259" key="4">
    <source>
        <dbReference type="PROSITE" id="PS51184"/>
    </source>
</evidence>
<dbReference type="Proteomes" id="UP000286681">
    <property type="component" value="Unassembled WGS sequence"/>
</dbReference>
<name>A0AAJ4V9B2_9SPHN</name>
<keyword evidence="3" id="KW-0408">Iron</keyword>
<gene>
    <name evidence="5" type="ORF">CA257_21225</name>
</gene>
<proteinExistence type="predicted"/>
<accession>A0AAJ4V9B2</accession>
<organism evidence="5 6">
    <name type="scientific">Sphingomonas koreensis</name>
    <dbReference type="NCBI Taxonomy" id="93064"/>
    <lineage>
        <taxon>Bacteria</taxon>
        <taxon>Pseudomonadati</taxon>
        <taxon>Pseudomonadota</taxon>
        <taxon>Alphaproteobacteria</taxon>
        <taxon>Sphingomonadales</taxon>
        <taxon>Sphingomonadaceae</taxon>
        <taxon>Sphingomonas</taxon>
    </lineage>
</organism>
<evidence type="ECO:0000313" key="5">
    <source>
        <dbReference type="EMBL" id="RSU98719.1"/>
    </source>
</evidence>
<sequence>MNWRLLSRLDKAARAGRLGGVDFAVIIAPLVEKDFIDRYWDRAPVHIPASPERRDAPPMGWNDLNALIAQRTHWTPERFNLVLNSRPVDPAHYMADAIGKPAAGDPARIEHLLAMGASLVVNHVDDVLPRVRAIADTLATRFAGLGGANVYASFNGVQAFASHYDTHEVFAFQCAGEKRWRIYANRAESPLEAPQGDDAQAWIDASKGPVLLDITTRPGDLLYIPRGFFHDAIATDTSSLHVTFGVAPHSGRILLELIEEAALTDPAFRAYLPDARVGNGVPLRERLAELGQRLAEMAASPVLADAVALRQRKLSQTAHSLSLPDRPTLRFFARTGRQARIERDARGIALHAAGHSQSLGLVADAAEWMLARAAFSREETYAQFAWHPRSELDAIIDLFERLGLIAPYQPQI</sequence>
<dbReference type="AlphaFoldDB" id="A0AAJ4V9B2"/>
<dbReference type="InterPro" id="IPR003347">
    <property type="entry name" value="JmjC_dom"/>
</dbReference>
<evidence type="ECO:0000256" key="3">
    <source>
        <dbReference type="ARBA" id="ARBA00023004"/>
    </source>
</evidence>
<evidence type="ECO:0000256" key="1">
    <source>
        <dbReference type="ARBA" id="ARBA00001954"/>
    </source>
</evidence>
<comment type="cofactor">
    <cofactor evidence="1">
        <name>Fe(2+)</name>
        <dbReference type="ChEBI" id="CHEBI:29033"/>
    </cofactor>
</comment>
<protein>
    <submittedName>
        <fullName evidence="5">Cupin</fullName>
    </submittedName>
</protein>
<dbReference type="Gene3D" id="2.60.120.650">
    <property type="entry name" value="Cupin"/>
    <property type="match status" value="1"/>
</dbReference>
<keyword evidence="2" id="KW-0479">Metal-binding</keyword>
<dbReference type="SUPFAM" id="SSF51197">
    <property type="entry name" value="Clavaminate synthase-like"/>
    <property type="match status" value="1"/>
</dbReference>
<dbReference type="PANTHER" id="PTHR13096:SF8">
    <property type="entry name" value="RIBOSOMAL OXYGENASE 1"/>
    <property type="match status" value="1"/>
</dbReference>
<evidence type="ECO:0000256" key="2">
    <source>
        <dbReference type="ARBA" id="ARBA00022723"/>
    </source>
</evidence>
<dbReference type="PANTHER" id="PTHR13096">
    <property type="entry name" value="MINA53 MYC INDUCED NUCLEAR ANTIGEN"/>
    <property type="match status" value="1"/>
</dbReference>
<dbReference type="InterPro" id="IPR039994">
    <property type="entry name" value="NO66-like"/>
</dbReference>
<reference evidence="5 6" key="1">
    <citation type="submission" date="2018-07" db="EMBL/GenBank/DDBJ databases">
        <title>Genomic and Epidemiologic Investigation of an Indolent Hospital Outbreak.</title>
        <authorList>
            <person name="Johnson R.C."/>
            <person name="Deming C."/>
            <person name="Conlan S."/>
            <person name="Zellmer C.J."/>
            <person name="Michelin A.V."/>
            <person name="Lee-Lin S."/>
            <person name="Thomas P.J."/>
            <person name="Park M."/>
            <person name="Weingarten R.A."/>
            <person name="Less J."/>
            <person name="Dekker J.P."/>
            <person name="Frank K.M."/>
            <person name="Musser K.A."/>
            <person name="Mcquiston J.R."/>
            <person name="Henderson D.K."/>
            <person name="Lau A.F."/>
            <person name="Palmore T.N."/>
            <person name="Segre J.A."/>
        </authorList>
    </citation>
    <scope>NUCLEOTIDE SEQUENCE [LARGE SCALE GENOMIC DNA]</scope>
    <source>
        <strain evidence="5 6">SK-NIH.Env10_0317</strain>
    </source>
</reference>
<comment type="caution">
    <text evidence="5">The sequence shown here is derived from an EMBL/GenBank/DDBJ whole genome shotgun (WGS) entry which is preliminary data.</text>
</comment>
<dbReference type="GO" id="GO:0046872">
    <property type="term" value="F:metal ion binding"/>
    <property type="evidence" value="ECO:0007669"/>
    <property type="project" value="UniProtKB-KW"/>
</dbReference>
<dbReference type="EMBL" id="QQWO01000027">
    <property type="protein sequence ID" value="RSU98719.1"/>
    <property type="molecule type" value="Genomic_DNA"/>
</dbReference>